<evidence type="ECO:0000313" key="2">
    <source>
        <dbReference type="Proteomes" id="UP000246077"/>
    </source>
</evidence>
<dbReference type="Proteomes" id="UP000246077">
    <property type="component" value="Unassembled WGS sequence"/>
</dbReference>
<keyword evidence="2" id="KW-1185">Reference proteome</keyword>
<sequence length="173" mass="18512">MAIAIAPFYNVQYAVGPGKPNVDTDVMLVQYMLFTICVSTGPCWMGSNPNPIGGSVLIGPTAGGKGGDGIYPVDGKFTSRTSDWIKAFQSVANQRSLGPLTVDGIVNRAPIGWGKPQAKKTGGWYTIQALNRCLQVMNGRTFRNFVEKATDAPAALRERLGFVDFSFYDGPGA</sequence>
<name>A0A317E5U9_9PROT</name>
<dbReference type="EMBL" id="QGLF01000003">
    <property type="protein sequence ID" value="PWR20743.1"/>
    <property type="molecule type" value="Genomic_DNA"/>
</dbReference>
<comment type="caution">
    <text evidence="1">The sequence shown here is derived from an EMBL/GenBank/DDBJ whole genome shotgun (WGS) entry which is preliminary data.</text>
</comment>
<dbReference type="AlphaFoldDB" id="A0A317E5U9"/>
<accession>A0A317E5U9</accession>
<evidence type="ECO:0000313" key="1">
    <source>
        <dbReference type="EMBL" id="PWR20743.1"/>
    </source>
</evidence>
<organism evidence="1 2">
    <name type="scientific">Zavarzinia compransoris</name>
    <dbReference type="NCBI Taxonomy" id="1264899"/>
    <lineage>
        <taxon>Bacteria</taxon>
        <taxon>Pseudomonadati</taxon>
        <taxon>Pseudomonadota</taxon>
        <taxon>Alphaproteobacteria</taxon>
        <taxon>Rhodospirillales</taxon>
        <taxon>Zavarziniaceae</taxon>
        <taxon>Zavarzinia</taxon>
    </lineage>
</organism>
<gene>
    <name evidence="1" type="ORF">DKG75_12165</name>
</gene>
<reference evidence="2" key="1">
    <citation type="submission" date="2018-05" db="EMBL/GenBank/DDBJ databases">
        <title>Zavarzinia sp. HR-AS.</title>
        <authorList>
            <person name="Lee Y."/>
            <person name="Jeon C.O."/>
        </authorList>
    </citation>
    <scope>NUCLEOTIDE SEQUENCE [LARGE SCALE GENOMIC DNA]</scope>
    <source>
        <strain evidence="2">DSM 1231</strain>
    </source>
</reference>
<protein>
    <submittedName>
        <fullName evidence="1">Uncharacterized protein</fullName>
    </submittedName>
</protein>
<proteinExistence type="predicted"/>